<evidence type="ECO:0000313" key="4">
    <source>
        <dbReference type="Proteomes" id="UP000321181"/>
    </source>
</evidence>
<sequence length="326" mass="33657">MAAGLAALLDDIAALAKVAAASVDDVSAAAGRASVKAAGVVVDDTAVTPRYVSGFTPDRELPMIRRIAVGSLRNKLLFILPAALLLSQFLPWLLTPLLMVGGTYLAFEGAEKLYELVTGHGKESAESPEVGDGHQTPLPAGAQGEDTEKVMVAGAIRTDFILSTEIMVIALNEVADQGLASRAVILAVVAVMITVLVYGVVALIVKMDDIGLHLAATRQGRVAAAGRMMVRAMPKVLAVLSTVGIVAMLWVGGHILLVGVDELGWHAPYDVVHHAEEAVHGVAGVGGVLGWLTNTLASALVGLLVGAVVVAVLHLIPRRKGAAAAH</sequence>
<dbReference type="AlphaFoldDB" id="A0A512DDC7"/>
<organism evidence="3 4">
    <name type="scientific">Cellulomonas aerilata</name>
    <dbReference type="NCBI Taxonomy" id="515326"/>
    <lineage>
        <taxon>Bacteria</taxon>
        <taxon>Bacillati</taxon>
        <taxon>Actinomycetota</taxon>
        <taxon>Actinomycetes</taxon>
        <taxon>Micrococcales</taxon>
        <taxon>Cellulomonadaceae</taxon>
        <taxon>Cellulomonas</taxon>
    </lineage>
</organism>
<dbReference type="RefSeq" id="WP_146903867.1">
    <property type="nucleotide sequence ID" value="NZ_BAAARM010000003.1"/>
</dbReference>
<keyword evidence="2" id="KW-0472">Membrane</keyword>
<evidence type="ECO:0000256" key="1">
    <source>
        <dbReference type="SAM" id="MobiDB-lite"/>
    </source>
</evidence>
<gene>
    <name evidence="3" type="ORF">CAE01nite_21620</name>
</gene>
<accession>A0A512DDC7</accession>
<keyword evidence="2" id="KW-1133">Transmembrane helix</keyword>
<feature type="transmembrane region" description="Helical" evidence="2">
    <location>
        <begin position="183"/>
        <end position="205"/>
    </location>
</feature>
<reference evidence="3 4" key="1">
    <citation type="submission" date="2019-07" db="EMBL/GenBank/DDBJ databases">
        <title>Whole genome shotgun sequence of Cellulomonas aerilata NBRC 106308.</title>
        <authorList>
            <person name="Hosoyama A."/>
            <person name="Uohara A."/>
            <person name="Ohji S."/>
            <person name="Ichikawa N."/>
        </authorList>
    </citation>
    <scope>NUCLEOTIDE SEQUENCE [LARGE SCALE GENOMIC DNA]</scope>
    <source>
        <strain evidence="3 4">NBRC 106308</strain>
    </source>
</reference>
<keyword evidence="2" id="KW-0812">Transmembrane</keyword>
<dbReference type="OrthoDB" id="9814178at2"/>
<dbReference type="Proteomes" id="UP000321181">
    <property type="component" value="Unassembled WGS sequence"/>
</dbReference>
<feature type="transmembrane region" description="Helical" evidence="2">
    <location>
        <begin position="296"/>
        <end position="316"/>
    </location>
</feature>
<feature type="transmembrane region" description="Helical" evidence="2">
    <location>
        <begin position="236"/>
        <end position="260"/>
    </location>
</feature>
<feature type="region of interest" description="Disordered" evidence="1">
    <location>
        <begin position="123"/>
        <end position="142"/>
    </location>
</feature>
<dbReference type="Pfam" id="PF05661">
    <property type="entry name" value="DUF808"/>
    <property type="match status" value="1"/>
</dbReference>
<dbReference type="EMBL" id="BJYY01000013">
    <property type="protein sequence ID" value="GEO34437.1"/>
    <property type="molecule type" value="Genomic_DNA"/>
</dbReference>
<dbReference type="GO" id="GO:0005886">
    <property type="term" value="C:plasma membrane"/>
    <property type="evidence" value="ECO:0007669"/>
    <property type="project" value="TreeGrafter"/>
</dbReference>
<name>A0A512DDC7_9CELL</name>
<evidence type="ECO:0000256" key="2">
    <source>
        <dbReference type="SAM" id="Phobius"/>
    </source>
</evidence>
<dbReference type="PIRSF" id="PIRSF016660">
    <property type="entry name" value="YedI"/>
    <property type="match status" value="1"/>
</dbReference>
<comment type="caution">
    <text evidence="3">The sequence shown here is derived from an EMBL/GenBank/DDBJ whole genome shotgun (WGS) entry which is preliminary data.</text>
</comment>
<dbReference type="InterPro" id="IPR008526">
    <property type="entry name" value="YedI"/>
</dbReference>
<proteinExistence type="predicted"/>
<keyword evidence="4" id="KW-1185">Reference proteome</keyword>
<evidence type="ECO:0000313" key="3">
    <source>
        <dbReference type="EMBL" id="GEO34437.1"/>
    </source>
</evidence>
<feature type="transmembrane region" description="Helical" evidence="2">
    <location>
        <begin position="76"/>
        <end position="94"/>
    </location>
</feature>
<dbReference type="PANTHER" id="PTHR30503:SF3">
    <property type="entry name" value="INNER MEMBRANE PROTEIN YEDI"/>
    <property type="match status" value="1"/>
</dbReference>
<dbReference type="PANTHER" id="PTHR30503">
    <property type="entry name" value="INNER MEMBRANE PROTEIN YEDI"/>
    <property type="match status" value="1"/>
</dbReference>
<protein>
    <submittedName>
        <fullName evidence="3">ABC transporter</fullName>
    </submittedName>
</protein>